<dbReference type="Proteomes" id="UP000767446">
    <property type="component" value="Unassembled WGS sequence"/>
</dbReference>
<dbReference type="PANTHER" id="PTHR32309:SF31">
    <property type="entry name" value="CAPSULAR EXOPOLYSACCHARIDE FAMILY"/>
    <property type="match status" value="1"/>
</dbReference>
<organism evidence="5 6">
    <name type="scientific">Gomphosphaeria aponina SAG 52.96 = DSM 107014</name>
    <dbReference type="NCBI Taxonomy" id="1521640"/>
    <lineage>
        <taxon>Bacteria</taxon>
        <taxon>Bacillati</taxon>
        <taxon>Cyanobacteriota</taxon>
        <taxon>Cyanophyceae</taxon>
        <taxon>Oscillatoriophycideae</taxon>
        <taxon>Chroococcales</taxon>
        <taxon>Gomphosphaeriaceae</taxon>
        <taxon>Gomphosphaeria</taxon>
    </lineage>
</organism>
<dbReference type="SUPFAM" id="SSF52540">
    <property type="entry name" value="P-loop containing nucleoside triphosphate hydrolases"/>
    <property type="match status" value="1"/>
</dbReference>
<dbReference type="InterPro" id="IPR050445">
    <property type="entry name" value="Bact_polysacc_biosynth/exp"/>
</dbReference>
<evidence type="ECO:0000256" key="4">
    <source>
        <dbReference type="SAM" id="Phobius"/>
    </source>
</evidence>
<feature type="transmembrane region" description="Helical" evidence="4">
    <location>
        <begin position="425"/>
        <end position="447"/>
    </location>
</feature>
<accession>A0A941GQL1</accession>
<feature type="coiled-coil region" evidence="3">
    <location>
        <begin position="325"/>
        <end position="352"/>
    </location>
</feature>
<dbReference type="PANTHER" id="PTHR32309">
    <property type="entry name" value="TYROSINE-PROTEIN KINASE"/>
    <property type="match status" value="1"/>
</dbReference>
<evidence type="ECO:0000256" key="3">
    <source>
        <dbReference type="SAM" id="Coils"/>
    </source>
</evidence>
<keyword evidence="4" id="KW-0472">Membrane</keyword>
<evidence type="ECO:0000313" key="6">
    <source>
        <dbReference type="Proteomes" id="UP000767446"/>
    </source>
</evidence>
<dbReference type="InterPro" id="IPR005702">
    <property type="entry name" value="Wzc-like_C"/>
</dbReference>
<name>A0A941GQL1_9CHRO</name>
<keyword evidence="2" id="KW-0067">ATP-binding</keyword>
<protein>
    <submittedName>
        <fullName evidence="5">ATPase</fullName>
    </submittedName>
</protein>
<gene>
    <name evidence="5" type="ORF">DSM107014_05070</name>
</gene>
<comment type="caution">
    <text evidence="5">The sequence shown here is derived from an EMBL/GenBank/DDBJ whole genome shotgun (WGS) entry which is preliminary data.</text>
</comment>
<keyword evidence="4" id="KW-1133">Transmembrane helix</keyword>
<keyword evidence="4" id="KW-0812">Transmembrane</keyword>
<keyword evidence="1" id="KW-0547">Nucleotide-binding</keyword>
<dbReference type="AlphaFoldDB" id="A0A941GQL1"/>
<evidence type="ECO:0000313" key="5">
    <source>
        <dbReference type="EMBL" id="MBR8827266.1"/>
    </source>
</evidence>
<evidence type="ECO:0000256" key="2">
    <source>
        <dbReference type="ARBA" id="ARBA00022840"/>
    </source>
</evidence>
<keyword evidence="3" id="KW-0175">Coiled coil</keyword>
<proteinExistence type="predicted"/>
<dbReference type="Gene3D" id="3.40.50.300">
    <property type="entry name" value="P-loop containing nucleotide triphosphate hydrolases"/>
    <property type="match status" value="1"/>
</dbReference>
<feature type="coiled-coil region" evidence="3">
    <location>
        <begin position="154"/>
        <end position="181"/>
    </location>
</feature>
<dbReference type="EMBL" id="JADQBC010000025">
    <property type="protein sequence ID" value="MBR8827266.1"/>
    <property type="molecule type" value="Genomic_DNA"/>
</dbReference>
<evidence type="ECO:0000256" key="1">
    <source>
        <dbReference type="ARBA" id="ARBA00022741"/>
    </source>
</evidence>
<reference evidence="5" key="1">
    <citation type="submission" date="2021-02" db="EMBL/GenBank/DDBJ databases">
        <title>Metagenome analyses of Stigonema ocellatum DSM 106950, Chlorogloea purpurea SAG 13.99 and Gomphosphaeria aponina DSM 107014.</title>
        <authorList>
            <person name="Marter P."/>
            <person name="Huang S."/>
        </authorList>
    </citation>
    <scope>NUCLEOTIDE SEQUENCE</scope>
    <source>
        <strain evidence="5">JP213</strain>
    </source>
</reference>
<dbReference type="CDD" id="cd05387">
    <property type="entry name" value="BY-kinase"/>
    <property type="match status" value="1"/>
</dbReference>
<sequence length="718" mass="79740">MTPPIVKRFLIAFDEHKLLGFFIFAFIWGASFVLALQPPPASEKPTYRAVGQLSLNSSPPIFTSTGEQLQQQGRIINTGMLLAPRVLEAVAKKMQLSSQEMQEILDEKLQIRFPEIDEPPIITIGYEDNKEAIAKLILQAFMDEMVEQSRLLNTAQLRQRIISLEERMNYVQQELKVAENAFYGYITGEGAALLAIQDGSLFTGITNSQQEQRNLLVILEGIEGEIATLQNQLGLTPEAAYTSSALSADPIIANLRAQIMNLEIQLEVLRPDLRQAHPTIVELEKQKQANENLLQQRAQELITNGNLLNPSPEEIRKNSSLDPARQELANRLVALQSQRDAFLRQLESIKANELELRRQYEQFPERQMEQARLTQAVQSQRILYQTILAALVDARAAEAETTGSLTILQAPFVPLQEEELGPGPILIILAGGAIAFFAATGVIFLLATLDDRLHTPGELREALTGRDVPLLGQLPWVMSFDRHGKRIPVFLDEESTYLPFYERFRSNLRRFGSEPAKVILITSINNHEGKSVSAYNLAIASALAGKRTLLVEADLRSPSAAQWLNAIPDEQGKIEPLSYYASGNCIALVPEIENLYLLPSPGPLPNATAVIESDELQLLLKDARGRFDLVIVDTPSLLRCNDALLLESLTDGIVLVTRPGTTRRSMLTETIDEFIDTDLSLLGATINGVENLAPPPELPINYIEAEIETDDTEEVIGH</sequence>
<dbReference type="InterPro" id="IPR027417">
    <property type="entry name" value="P-loop_NTPase"/>
</dbReference>